<accession>A0A518C5V9</accession>
<dbReference type="RefSeq" id="WP_144971558.1">
    <property type="nucleotide sequence ID" value="NZ_CP036289.1"/>
</dbReference>
<gene>
    <name evidence="2" type="ORF">Pan97_16200</name>
</gene>
<dbReference type="AlphaFoldDB" id="A0A518C5V9"/>
<organism evidence="2 3">
    <name type="scientific">Bremerella volcania</name>
    <dbReference type="NCBI Taxonomy" id="2527984"/>
    <lineage>
        <taxon>Bacteria</taxon>
        <taxon>Pseudomonadati</taxon>
        <taxon>Planctomycetota</taxon>
        <taxon>Planctomycetia</taxon>
        <taxon>Pirellulales</taxon>
        <taxon>Pirellulaceae</taxon>
        <taxon>Bremerella</taxon>
    </lineage>
</organism>
<keyword evidence="3" id="KW-1185">Reference proteome</keyword>
<feature type="domain" description="BON" evidence="1">
    <location>
        <begin position="27"/>
        <end position="95"/>
    </location>
</feature>
<evidence type="ECO:0000313" key="3">
    <source>
        <dbReference type="Proteomes" id="UP000318626"/>
    </source>
</evidence>
<proteinExistence type="predicted"/>
<dbReference type="OrthoDB" id="291621at2"/>
<evidence type="ECO:0000313" key="2">
    <source>
        <dbReference type="EMBL" id="QDU74609.1"/>
    </source>
</evidence>
<dbReference type="EMBL" id="CP036289">
    <property type="protein sequence ID" value="QDU74609.1"/>
    <property type="molecule type" value="Genomic_DNA"/>
</dbReference>
<dbReference type="Pfam" id="PF04972">
    <property type="entry name" value="BON"/>
    <property type="match status" value="1"/>
</dbReference>
<dbReference type="KEGG" id="bvo:Pan97_16200"/>
<dbReference type="Proteomes" id="UP000318626">
    <property type="component" value="Chromosome"/>
</dbReference>
<dbReference type="InterPro" id="IPR007055">
    <property type="entry name" value="BON_dom"/>
</dbReference>
<sequence>MSATTQEAAPAARVRRTRLADDRRTLDDAIADAVRQKLSVDERGPSRFYFNDVRCECCNGIVKLEGRVPTYRLKRLLLSLIENLDGIQEIDDRVECDRTE</sequence>
<name>A0A518C5V9_9BACT</name>
<dbReference type="Gene3D" id="3.30.1340.30">
    <property type="match status" value="1"/>
</dbReference>
<evidence type="ECO:0000259" key="1">
    <source>
        <dbReference type="Pfam" id="PF04972"/>
    </source>
</evidence>
<protein>
    <recommendedName>
        <fullName evidence="1">BON domain-containing protein</fullName>
    </recommendedName>
</protein>
<reference evidence="3" key="1">
    <citation type="submission" date="2019-02" db="EMBL/GenBank/DDBJ databases">
        <title>Deep-cultivation of Planctomycetes and their phenomic and genomic characterization uncovers novel biology.</title>
        <authorList>
            <person name="Wiegand S."/>
            <person name="Jogler M."/>
            <person name="Boedeker C."/>
            <person name="Pinto D."/>
            <person name="Vollmers J."/>
            <person name="Rivas-Marin E."/>
            <person name="Kohn T."/>
            <person name="Peeters S.H."/>
            <person name="Heuer A."/>
            <person name="Rast P."/>
            <person name="Oberbeckmann S."/>
            <person name="Bunk B."/>
            <person name="Jeske O."/>
            <person name="Meyerdierks A."/>
            <person name="Storesund J.E."/>
            <person name="Kallscheuer N."/>
            <person name="Luecker S."/>
            <person name="Lage O.M."/>
            <person name="Pohl T."/>
            <person name="Merkel B.J."/>
            <person name="Hornburger P."/>
            <person name="Mueller R.-W."/>
            <person name="Bruemmer F."/>
            <person name="Labrenz M."/>
            <person name="Spormann A.M."/>
            <person name="Op den Camp H."/>
            <person name="Overmann J."/>
            <person name="Amann R."/>
            <person name="Jetten M.S.M."/>
            <person name="Mascher T."/>
            <person name="Medema M.H."/>
            <person name="Devos D.P."/>
            <person name="Kaster A.-K."/>
            <person name="Ovreas L."/>
            <person name="Rohde M."/>
            <person name="Galperin M.Y."/>
            <person name="Jogler C."/>
        </authorList>
    </citation>
    <scope>NUCLEOTIDE SEQUENCE [LARGE SCALE GENOMIC DNA]</scope>
    <source>
        <strain evidence="3">Pan97</strain>
    </source>
</reference>